<dbReference type="VEuPathDB" id="FungiDB:C5L36_0B11080"/>
<evidence type="ECO:0000256" key="5">
    <source>
        <dbReference type="ARBA" id="ARBA00023274"/>
    </source>
</evidence>
<keyword evidence="7" id="KW-0175">Coiled coil</keyword>
<dbReference type="GeneID" id="40383637"/>
<dbReference type="Proteomes" id="UP000029867">
    <property type="component" value="Unassembled WGS sequence"/>
</dbReference>
<evidence type="ECO:0000313" key="8">
    <source>
        <dbReference type="EMBL" id="AWU75872.1"/>
    </source>
</evidence>
<dbReference type="GO" id="GO:1990904">
    <property type="term" value="C:ribonucleoprotein complex"/>
    <property type="evidence" value="ECO:0007669"/>
    <property type="project" value="UniProtKB-KW"/>
</dbReference>
<evidence type="ECO:0000256" key="3">
    <source>
        <dbReference type="ARBA" id="ARBA00022980"/>
    </source>
</evidence>
<dbReference type="KEGG" id="pkz:C5L36_0B11080"/>
<dbReference type="EMBL" id="JQFK01000010">
    <property type="protein sequence ID" value="KGK39282.1"/>
    <property type="molecule type" value="Genomic_DNA"/>
</dbReference>
<organism evidence="9 10">
    <name type="scientific">Pichia kudriavzevii</name>
    <name type="common">Yeast</name>
    <name type="synonym">Issatchenkia orientalis</name>
    <dbReference type="NCBI Taxonomy" id="4909"/>
    <lineage>
        <taxon>Eukaryota</taxon>
        <taxon>Fungi</taxon>
        <taxon>Dikarya</taxon>
        <taxon>Ascomycota</taxon>
        <taxon>Saccharomycotina</taxon>
        <taxon>Pichiomycetes</taxon>
        <taxon>Pichiales</taxon>
        <taxon>Pichiaceae</taxon>
        <taxon>Pichia</taxon>
    </lineage>
</organism>
<dbReference type="OrthoDB" id="3980895at2759"/>
<dbReference type="AlphaFoldDB" id="A0A099P4X1"/>
<keyword evidence="5" id="KW-0687">Ribonucleoprotein</keyword>
<reference evidence="8 11" key="3">
    <citation type="submission" date="2018-06" db="EMBL/GenBank/DDBJ databases">
        <title>Population genomics shows no distinction between pathogenic Candida krusei and environmental Pichia kudriavzevii: One species, four names.</title>
        <authorList>
            <person name="Douglass A.P."/>
            <person name="Offei B."/>
            <person name="Braun-Galleani S."/>
            <person name="Coughlan A.Y."/>
            <person name="Martos A."/>
            <person name="Ortiz-Merino R.A."/>
            <person name="Byrne K.P."/>
            <person name="Wolfe K.H."/>
        </authorList>
    </citation>
    <scope>NUCLEOTIDE SEQUENCE [LARGE SCALE GENOMIC DNA]</scope>
    <source>
        <strain evidence="8 11">CBS573</strain>
    </source>
</reference>
<keyword evidence="4" id="KW-0496">Mitochondrion</keyword>
<dbReference type="EMBL" id="CP028774">
    <property type="protein sequence ID" value="AWU75872.1"/>
    <property type="molecule type" value="Genomic_DNA"/>
</dbReference>
<evidence type="ECO:0000256" key="4">
    <source>
        <dbReference type="ARBA" id="ARBA00023128"/>
    </source>
</evidence>
<dbReference type="Proteomes" id="UP000249293">
    <property type="component" value="Chromosome 2"/>
</dbReference>
<comment type="subcellular location">
    <subcellularLocation>
        <location evidence="1">Mitochondrion</location>
    </subcellularLocation>
</comment>
<gene>
    <name evidence="8" type="ORF">C5L36_0B11080</name>
    <name evidence="9" type="ORF">JL09_g1537</name>
</gene>
<dbReference type="GO" id="GO:0005840">
    <property type="term" value="C:ribosome"/>
    <property type="evidence" value="ECO:0007669"/>
    <property type="project" value="UniProtKB-KW"/>
</dbReference>
<dbReference type="Pfam" id="PF10501">
    <property type="entry name" value="Ribosomal_L50"/>
    <property type="match status" value="1"/>
</dbReference>
<accession>A0A099P4X1</accession>
<name>A0A099P4X1_PICKU</name>
<evidence type="ECO:0000256" key="2">
    <source>
        <dbReference type="ARBA" id="ARBA00008860"/>
    </source>
</evidence>
<keyword evidence="11" id="KW-1185">Reference proteome</keyword>
<evidence type="ECO:0000256" key="6">
    <source>
        <dbReference type="ARBA" id="ARBA00035183"/>
    </source>
</evidence>
<reference evidence="10" key="1">
    <citation type="journal article" date="2014" name="Microb. Cell Fact.">
        <title>Exploiting Issatchenkia orientalis SD108 for succinic acid production.</title>
        <authorList>
            <person name="Xiao H."/>
            <person name="Shao Z."/>
            <person name="Jiang Y."/>
            <person name="Dole S."/>
            <person name="Zhao H."/>
        </authorList>
    </citation>
    <scope>NUCLEOTIDE SEQUENCE [LARGE SCALE GENOMIC DNA]</scope>
    <source>
        <strain evidence="10">SD108</strain>
    </source>
</reference>
<proteinExistence type="inferred from homology"/>
<sequence>MFPVRSTLRQARQFSSTSRSLSVLDYFKFFKKKTPSNTPQPKQTAQVIEEVKNNQDKITSEAEIEIIGKKNPRYYDEEVIAENLKGFSEKYWIQGQSIKQGDVSELLASIFNQHKVTPDDKPIDNLYLRFAIFKAVQERFGVFIPDSKFTFLDSYAQFESTLQNLLDPALKTTKKNEFQPDAVDFNLEEFKGTNVHITKHVFKSEKEKKYAELLEKAKLEEEKSLENYKSSNSTSSV</sequence>
<protein>
    <recommendedName>
        <fullName evidence="6">Large ribosomal subunit protein mL50</fullName>
    </recommendedName>
</protein>
<dbReference type="eggNOG" id="ENOG502SDRK">
    <property type="taxonomic scope" value="Eukaryota"/>
</dbReference>
<dbReference type="HOGENOM" id="CLU_1138299_0_0_1"/>
<evidence type="ECO:0000256" key="7">
    <source>
        <dbReference type="SAM" id="Coils"/>
    </source>
</evidence>
<evidence type="ECO:0000313" key="11">
    <source>
        <dbReference type="Proteomes" id="UP000249293"/>
    </source>
</evidence>
<dbReference type="RefSeq" id="XP_029321349.1">
    <property type="nucleotide sequence ID" value="XM_029465490.1"/>
</dbReference>
<evidence type="ECO:0000313" key="9">
    <source>
        <dbReference type="EMBL" id="KGK39282.1"/>
    </source>
</evidence>
<keyword evidence="3" id="KW-0689">Ribosomal protein</keyword>
<evidence type="ECO:0000313" key="10">
    <source>
        <dbReference type="Proteomes" id="UP000029867"/>
    </source>
</evidence>
<comment type="similarity">
    <text evidence="2">Belongs to the mitochondrion-specific ribosomal protein mL50 family.</text>
</comment>
<evidence type="ECO:0000256" key="1">
    <source>
        <dbReference type="ARBA" id="ARBA00004173"/>
    </source>
</evidence>
<dbReference type="Gene3D" id="1.10.1200.10">
    <property type="entry name" value="ACP-like"/>
    <property type="match status" value="1"/>
</dbReference>
<dbReference type="InterPro" id="IPR036736">
    <property type="entry name" value="ACP-like_sf"/>
</dbReference>
<dbReference type="InterPro" id="IPR018305">
    <property type="entry name" value="Ribosomal_m50"/>
</dbReference>
<feature type="coiled-coil region" evidence="7">
    <location>
        <begin position="203"/>
        <end position="231"/>
    </location>
</feature>
<reference evidence="9" key="2">
    <citation type="submission" date="2014-08" db="EMBL/GenBank/DDBJ databases">
        <title>Exploiting Issatchenkia orientalis SD108 for Succinic Acid Production.</title>
        <authorList>
            <person name="Xiao H."/>
            <person name="Shao Z."/>
            <person name="Jiang Y."/>
            <person name="Dole S."/>
            <person name="Zhao H."/>
        </authorList>
    </citation>
    <scope>NUCLEOTIDE SEQUENCE [LARGE SCALE GENOMIC DNA]</scope>
    <source>
        <strain evidence="9">SD108</strain>
    </source>
</reference>
<dbReference type="GO" id="GO:0005739">
    <property type="term" value="C:mitochondrion"/>
    <property type="evidence" value="ECO:0007669"/>
    <property type="project" value="UniProtKB-SubCell"/>
</dbReference>